<reference evidence="2 3" key="1">
    <citation type="submission" date="2017-06" db="EMBL/GenBank/DDBJ databases">
        <title>Genome sequencing of cyanobaciteial culture collection at National Institute for Environmental Studies (NIES).</title>
        <authorList>
            <person name="Hirose Y."/>
            <person name="Shimura Y."/>
            <person name="Fujisawa T."/>
            <person name="Nakamura Y."/>
            <person name="Kawachi M."/>
        </authorList>
    </citation>
    <scope>NUCLEOTIDE SEQUENCE [LARGE SCALE GENOMIC DNA]</scope>
    <source>
        <strain evidence="2 3">NIES-2135</strain>
    </source>
</reference>
<sequence length="380" mass="42421">MKSPTQSIDVYNAVQPKAVLEYLRQNGWSKREDFSDQAQIWIHPAKHGDSVYEVLLPLTTDIPDYASRIDDVFRILQLAEQRPQTEIFNDLVDVSAIATDKCREILNMHFYFKLENSNASEEASAKHLGAILDSLQSLFDSLGQVKAGRPSPFGKVAKDITDQTRLSVLGTFKGSFGLRLALAPKPKEEQLQLPNQSASDSLDEMVVQEFLEILNQTHEQALEQLSERLLSLQRRTASNYRKFLLALWDANTDLKVDWGSLNPNRGGTAGITSSDVIATVDAIKKIEAEAPQEYELVGELLTASKTNKNFEIRTMDNDVSLSGKIADEIVSSREIELTIGKLYNATIREKISVSPITGEGKIERTLVAIHPWHLDRTLAA</sequence>
<organism evidence="2 3">
    <name type="scientific">Leptolyngbya boryana NIES-2135</name>
    <dbReference type="NCBI Taxonomy" id="1973484"/>
    <lineage>
        <taxon>Bacteria</taxon>
        <taxon>Bacillati</taxon>
        <taxon>Cyanobacteriota</taxon>
        <taxon>Cyanophyceae</taxon>
        <taxon>Leptolyngbyales</taxon>
        <taxon>Leptolyngbyaceae</taxon>
        <taxon>Leptolyngbya group</taxon>
        <taxon>Leptolyngbya</taxon>
    </lineage>
</organism>
<feature type="coiled-coil region" evidence="1">
    <location>
        <begin position="208"/>
        <end position="235"/>
    </location>
</feature>
<dbReference type="AlphaFoldDB" id="A0A1Z4JJY3"/>
<keyword evidence="3" id="KW-1185">Reference proteome</keyword>
<accession>A0A1Z4JJY3</accession>
<evidence type="ECO:0000256" key="1">
    <source>
        <dbReference type="SAM" id="Coils"/>
    </source>
</evidence>
<keyword evidence="1" id="KW-0175">Coiled coil</keyword>
<dbReference type="EMBL" id="AP018203">
    <property type="protein sequence ID" value="BAY57031.1"/>
    <property type="molecule type" value="Genomic_DNA"/>
</dbReference>
<proteinExistence type="predicted"/>
<evidence type="ECO:0000313" key="3">
    <source>
        <dbReference type="Proteomes" id="UP000217895"/>
    </source>
</evidence>
<dbReference type="Proteomes" id="UP000217895">
    <property type="component" value="Chromosome"/>
</dbReference>
<name>A0A1Z4JJY3_LEPBY</name>
<gene>
    <name evidence="2" type="ORF">NIES2135_38940</name>
</gene>
<protein>
    <submittedName>
        <fullName evidence="2">Uncharacterized protein</fullName>
    </submittedName>
</protein>
<evidence type="ECO:0000313" key="2">
    <source>
        <dbReference type="EMBL" id="BAY57031.1"/>
    </source>
</evidence>